<dbReference type="Pfam" id="PF17667">
    <property type="entry name" value="Pkinase_fungal"/>
    <property type="match status" value="1"/>
</dbReference>
<dbReference type="PANTHER" id="PTHR38248">
    <property type="entry name" value="FUNK1 6"/>
    <property type="match status" value="1"/>
</dbReference>
<dbReference type="InterPro" id="IPR000719">
    <property type="entry name" value="Prot_kinase_dom"/>
</dbReference>
<dbReference type="Gene3D" id="1.10.510.10">
    <property type="entry name" value="Transferase(Phosphotransferase) domain 1"/>
    <property type="match status" value="1"/>
</dbReference>
<feature type="domain" description="Protein kinase" evidence="2">
    <location>
        <begin position="326"/>
        <end position="758"/>
    </location>
</feature>
<evidence type="ECO:0000256" key="1">
    <source>
        <dbReference type="SAM" id="MobiDB-lite"/>
    </source>
</evidence>
<keyword evidence="4" id="KW-1185">Reference proteome</keyword>
<reference evidence="3 4" key="1">
    <citation type="submission" date="2024-01" db="EMBL/GenBank/DDBJ databases">
        <title>A draft genome for a cacao thread blight-causing isolate of Paramarasmius palmivorus.</title>
        <authorList>
            <person name="Baruah I.K."/>
            <person name="Bukari Y."/>
            <person name="Amoako-Attah I."/>
            <person name="Meinhardt L.W."/>
            <person name="Bailey B.A."/>
            <person name="Cohen S.P."/>
        </authorList>
    </citation>
    <scope>NUCLEOTIDE SEQUENCE [LARGE SCALE GENOMIC DNA]</scope>
    <source>
        <strain evidence="3 4">GH-12</strain>
    </source>
</reference>
<evidence type="ECO:0000313" key="4">
    <source>
        <dbReference type="Proteomes" id="UP001383192"/>
    </source>
</evidence>
<feature type="region of interest" description="Disordered" evidence="1">
    <location>
        <begin position="796"/>
        <end position="815"/>
    </location>
</feature>
<gene>
    <name evidence="3" type="ORF">VNI00_015363</name>
</gene>
<feature type="compositionally biased region" description="Polar residues" evidence="1">
    <location>
        <begin position="34"/>
        <end position="43"/>
    </location>
</feature>
<sequence>MSSSEAQGAKYQDPSTPPPHQTTHNTGPPEESPRVNSLSHQGFTNATKMDVVREEVVYDLGPSIPEIPFEWFKGALLHRVEEDLVSEVCQKLKEENRLSDEGWTAMQFEKLNLKKGKTKLATQDDGQANEQQHQSPKDTTDSNAKINEITLFKPLPGILNRVLDILHEKKGGHKRVRFFSAPNQTLRSEGSHGQYKSDMVTLVEETRSVRTRTDTEKEEKNKNKKKEQGKEKEHECDVVLAAEFKTKVDDEQIDDNVSKVLGNINHIMGADPTRRFVYGMTIEHTNVRLWFCSRSHIFVTQILDLQKATLGTANNEALGFDPTAERVVSAITGDVGYRFVVDGEEYEVVEVISIYKAKFLLGRANRIFRVKRVLPSGELDSEDQGHEDVWIPQDAKTELEMRDHIKANINRNSVVEGLDPSAFDKHFVVIEKCEYVKVPSMKDPSTLVNDDSDNFLRGHDMPEHSRFVLKRTTNEYKKPFNTPATGTFMSATGGTPGSSYAHRAGTLELKKMAREHYGNKVHCRIVMEDAGKPLLAVRNLRTVIVCIIQVITGLMFMYSAGVVHRDISPGNILVTENDGKITAKLSDLEYAKDLSDHSSSQPRDIKTGTPFFMALEVEAGKHMFGPERNISTASRLRIQKARGGKIAGPSLFCTISESLFWILVYFHFAMHPVEDELNDEISDTRLRKFNTLFPYPGIPADRDPRIAFFKGIDPTLEEFIASVPARLSTSLEHIVGIAGDLKHEYRRIQENLNRHAVEQPVDLYLGAKACLEDLLDEDWGVWLGELVSLFDKASTGQKRKGGTITGGASAKKVRR</sequence>
<feature type="region of interest" description="Disordered" evidence="1">
    <location>
        <begin position="206"/>
        <end position="232"/>
    </location>
</feature>
<evidence type="ECO:0000259" key="2">
    <source>
        <dbReference type="PROSITE" id="PS50011"/>
    </source>
</evidence>
<comment type="caution">
    <text evidence="3">The sequence shown here is derived from an EMBL/GenBank/DDBJ whole genome shotgun (WGS) entry which is preliminary data.</text>
</comment>
<dbReference type="InterPro" id="IPR040976">
    <property type="entry name" value="Pkinase_fungal"/>
</dbReference>
<dbReference type="SUPFAM" id="SSF56112">
    <property type="entry name" value="Protein kinase-like (PK-like)"/>
    <property type="match status" value="1"/>
</dbReference>
<feature type="compositionally biased region" description="Polar residues" evidence="1">
    <location>
        <begin position="120"/>
        <end position="134"/>
    </location>
</feature>
<dbReference type="InterPro" id="IPR011009">
    <property type="entry name" value="Kinase-like_dom_sf"/>
</dbReference>
<dbReference type="PROSITE" id="PS50011">
    <property type="entry name" value="PROTEIN_KINASE_DOM"/>
    <property type="match status" value="1"/>
</dbReference>
<dbReference type="SMART" id="SM00220">
    <property type="entry name" value="S_TKc"/>
    <property type="match status" value="1"/>
</dbReference>
<dbReference type="EMBL" id="JAYKXP010000098">
    <property type="protein sequence ID" value="KAK7027274.1"/>
    <property type="molecule type" value="Genomic_DNA"/>
</dbReference>
<dbReference type="PANTHER" id="PTHR38248:SF2">
    <property type="entry name" value="FUNK1 11"/>
    <property type="match status" value="1"/>
</dbReference>
<dbReference type="Proteomes" id="UP001383192">
    <property type="component" value="Unassembled WGS sequence"/>
</dbReference>
<dbReference type="PROSITE" id="PS00109">
    <property type="entry name" value="PROTEIN_KINASE_TYR"/>
    <property type="match status" value="1"/>
</dbReference>
<proteinExistence type="predicted"/>
<name>A0AAW0BMS5_9AGAR</name>
<evidence type="ECO:0000313" key="3">
    <source>
        <dbReference type="EMBL" id="KAK7027274.1"/>
    </source>
</evidence>
<feature type="region of interest" description="Disordered" evidence="1">
    <location>
        <begin position="119"/>
        <end position="144"/>
    </location>
</feature>
<feature type="region of interest" description="Disordered" evidence="1">
    <location>
        <begin position="1"/>
        <end position="43"/>
    </location>
</feature>
<protein>
    <recommendedName>
        <fullName evidence="2">Protein kinase domain-containing protein</fullName>
    </recommendedName>
</protein>
<dbReference type="GO" id="GO:0005524">
    <property type="term" value="F:ATP binding"/>
    <property type="evidence" value="ECO:0007669"/>
    <property type="project" value="InterPro"/>
</dbReference>
<organism evidence="3 4">
    <name type="scientific">Paramarasmius palmivorus</name>
    <dbReference type="NCBI Taxonomy" id="297713"/>
    <lineage>
        <taxon>Eukaryota</taxon>
        <taxon>Fungi</taxon>
        <taxon>Dikarya</taxon>
        <taxon>Basidiomycota</taxon>
        <taxon>Agaricomycotina</taxon>
        <taxon>Agaricomycetes</taxon>
        <taxon>Agaricomycetidae</taxon>
        <taxon>Agaricales</taxon>
        <taxon>Marasmiineae</taxon>
        <taxon>Marasmiaceae</taxon>
        <taxon>Paramarasmius</taxon>
    </lineage>
</organism>
<dbReference type="InterPro" id="IPR008266">
    <property type="entry name" value="Tyr_kinase_AS"/>
</dbReference>
<dbReference type="GO" id="GO:0004672">
    <property type="term" value="F:protein kinase activity"/>
    <property type="evidence" value="ECO:0007669"/>
    <property type="project" value="InterPro"/>
</dbReference>
<dbReference type="AlphaFoldDB" id="A0AAW0BMS5"/>
<accession>A0AAW0BMS5</accession>